<protein>
    <submittedName>
        <fullName evidence="2">Uncharacterized protein</fullName>
    </submittedName>
</protein>
<comment type="caution">
    <text evidence="2">The sequence shown here is derived from an EMBL/GenBank/DDBJ whole genome shotgun (WGS) entry which is preliminary data.</text>
</comment>
<name>A0AAE0TM62_9PEZI</name>
<sequence length="120" mass="13685">MYGIYSLGLLLLEIAYWQPLNMLMSLKEWPDPSPQDARIRGWLLEEGRFPPFEDANSLRVLRHTVGDRYWRATPRCIVAHGELGMRVEEDGDETNNSSIGVELHTAFTDLVVDELKGVVV</sequence>
<reference evidence="2" key="1">
    <citation type="submission" date="2023-07" db="EMBL/GenBank/DDBJ databases">
        <title>Black Yeasts Isolated from many extreme environments.</title>
        <authorList>
            <person name="Coleine C."/>
            <person name="Stajich J.E."/>
            <person name="Selbmann L."/>
        </authorList>
    </citation>
    <scope>NUCLEOTIDE SEQUENCE</scope>
    <source>
        <strain evidence="2">CCFEE 5485</strain>
    </source>
</reference>
<dbReference type="PANTHER" id="PTHR37542">
    <property type="entry name" value="HELO DOMAIN-CONTAINING PROTEIN-RELATED"/>
    <property type="match status" value="1"/>
</dbReference>
<organism evidence="2 3">
    <name type="scientific">Recurvomyces mirabilis</name>
    <dbReference type="NCBI Taxonomy" id="574656"/>
    <lineage>
        <taxon>Eukaryota</taxon>
        <taxon>Fungi</taxon>
        <taxon>Dikarya</taxon>
        <taxon>Ascomycota</taxon>
        <taxon>Pezizomycotina</taxon>
        <taxon>Dothideomycetes</taxon>
        <taxon>Dothideomycetidae</taxon>
        <taxon>Mycosphaerellales</taxon>
        <taxon>Teratosphaeriaceae</taxon>
        <taxon>Recurvomyces</taxon>
    </lineage>
</organism>
<dbReference type="PANTHER" id="PTHR37542:SF1">
    <property type="entry name" value="PRION-INHIBITION AND PROPAGATION HELO DOMAIN-CONTAINING PROTEIN"/>
    <property type="match status" value="1"/>
</dbReference>
<proteinExistence type="predicted"/>
<accession>A0AAE0TM62</accession>
<dbReference type="Proteomes" id="UP001274830">
    <property type="component" value="Unassembled WGS sequence"/>
</dbReference>
<keyword evidence="1" id="KW-0732">Signal</keyword>
<evidence type="ECO:0000313" key="2">
    <source>
        <dbReference type="EMBL" id="KAK3670020.1"/>
    </source>
</evidence>
<keyword evidence="3" id="KW-1185">Reference proteome</keyword>
<evidence type="ECO:0000256" key="1">
    <source>
        <dbReference type="SAM" id="SignalP"/>
    </source>
</evidence>
<evidence type="ECO:0000313" key="3">
    <source>
        <dbReference type="Proteomes" id="UP001274830"/>
    </source>
</evidence>
<dbReference type="EMBL" id="JAUTXT010000065">
    <property type="protein sequence ID" value="KAK3670020.1"/>
    <property type="molecule type" value="Genomic_DNA"/>
</dbReference>
<dbReference type="AlphaFoldDB" id="A0AAE0TM62"/>
<feature type="chain" id="PRO_5042042972" evidence="1">
    <location>
        <begin position="18"/>
        <end position="120"/>
    </location>
</feature>
<gene>
    <name evidence="2" type="ORF">LTR78_010119</name>
</gene>
<feature type="signal peptide" evidence="1">
    <location>
        <begin position="1"/>
        <end position="17"/>
    </location>
</feature>